<evidence type="ECO:0000313" key="2">
    <source>
        <dbReference type="EMBL" id="KAA8913569.1"/>
    </source>
</evidence>
<accession>A0A642VAU5</accession>
<dbReference type="PANTHER" id="PTHR21021:SF16">
    <property type="entry name" value="TIP41-LIKE PROTEIN"/>
    <property type="match status" value="1"/>
</dbReference>
<dbReference type="AlphaFoldDB" id="A0A642VAU5"/>
<comment type="similarity">
    <text evidence="1">Belongs to the TIP41 family.</text>
</comment>
<dbReference type="Pfam" id="PF04176">
    <property type="entry name" value="TIP41"/>
    <property type="match status" value="1"/>
</dbReference>
<name>A0A642VAU5_9ASCO</name>
<dbReference type="EMBL" id="SWFS01000223">
    <property type="protein sequence ID" value="KAA8913569.1"/>
    <property type="molecule type" value="Genomic_DNA"/>
</dbReference>
<evidence type="ECO:0008006" key="4">
    <source>
        <dbReference type="Google" id="ProtNLM"/>
    </source>
</evidence>
<sequence length="268" mass="31012">MTTTSPTIPTKFKPKREEWRGHGWTVYTKKGPILNSEEIDEATEKLEIPMPEMIFGNNEVGIEHESGWSIRFDALSALDLVDKTGEREGLVQVAHSKEWLRTRQGTRTSDGHEVQFIKPYDWTYSTRYLGTGGEGLEQGEEQIPFDKLKRPDPIRFFADVSLYEDELGDNGIVTLNVKVRVMDERLLLLCRLFLRVDDVLFRLRDTRVFVEFGENKVVREYLEKEANYNDIKARVPNSSVDFGQYLRDVNWVANQMPTKTVSTDTTRL</sequence>
<dbReference type="OrthoDB" id="10253878at2759"/>
<proteinExistence type="inferred from homology"/>
<dbReference type="GO" id="GO:0005829">
    <property type="term" value="C:cytosol"/>
    <property type="evidence" value="ECO:0007669"/>
    <property type="project" value="TreeGrafter"/>
</dbReference>
<evidence type="ECO:0000256" key="1">
    <source>
        <dbReference type="ARBA" id="ARBA00006658"/>
    </source>
</evidence>
<protein>
    <recommendedName>
        <fullName evidence="4">TIP41-like protein</fullName>
    </recommendedName>
</protein>
<keyword evidence="3" id="KW-1185">Reference proteome</keyword>
<dbReference type="PANTHER" id="PTHR21021">
    <property type="entry name" value="GAF/PUTATIVE CYTOSKELETAL PROTEIN"/>
    <property type="match status" value="1"/>
</dbReference>
<organism evidence="2 3">
    <name type="scientific">Trichomonascus ciferrii</name>
    <dbReference type="NCBI Taxonomy" id="44093"/>
    <lineage>
        <taxon>Eukaryota</taxon>
        <taxon>Fungi</taxon>
        <taxon>Dikarya</taxon>
        <taxon>Ascomycota</taxon>
        <taxon>Saccharomycotina</taxon>
        <taxon>Dipodascomycetes</taxon>
        <taxon>Dipodascales</taxon>
        <taxon>Trichomonascaceae</taxon>
        <taxon>Trichomonascus</taxon>
        <taxon>Trichomonascus ciferrii complex</taxon>
    </lineage>
</organism>
<reference evidence="2" key="1">
    <citation type="journal article" date="2019" name="G3 (Bethesda)">
        <title>Genome Assemblies of Two Rare Opportunistic Yeast Pathogens: Diutina rugosa (syn. Candida rugosa) and Trichomonascus ciferrii (syn. Candida ciferrii).</title>
        <authorList>
            <person name="Mixao V."/>
            <person name="Saus E."/>
            <person name="Hansen A.P."/>
            <person name="Lass-Florl C."/>
            <person name="Gabaldon T."/>
        </authorList>
    </citation>
    <scope>NUCLEOTIDE SEQUENCE</scope>
    <source>
        <strain evidence="2">CBS 4856</strain>
    </source>
</reference>
<evidence type="ECO:0000313" key="3">
    <source>
        <dbReference type="Proteomes" id="UP000761534"/>
    </source>
</evidence>
<dbReference type="InterPro" id="IPR051330">
    <property type="entry name" value="Phosphatase_reg/MetRdx"/>
</dbReference>
<dbReference type="InterPro" id="IPR007303">
    <property type="entry name" value="TIP41-like"/>
</dbReference>
<dbReference type="GO" id="GO:0031929">
    <property type="term" value="P:TOR signaling"/>
    <property type="evidence" value="ECO:0007669"/>
    <property type="project" value="TreeGrafter"/>
</dbReference>
<dbReference type="Proteomes" id="UP000761534">
    <property type="component" value="Unassembled WGS sequence"/>
</dbReference>
<dbReference type="VEuPathDB" id="FungiDB:TRICI_003173"/>
<gene>
    <name evidence="2" type="ORF">TRICI_003173</name>
</gene>
<comment type="caution">
    <text evidence="2">The sequence shown here is derived from an EMBL/GenBank/DDBJ whole genome shotgun (WGS) entry which is preliminary data.</text>
</comment>